<dbReference type="OrthoDB" id="9777817at2"/>
<comment type="caution">
    <text evidence="7">The sequence shown here is derived from an EMBL/GenBank/DDBJ whole genome shotgun (WGS) entry which is preliminary data.</text>
</comment>
<dbReference type="InterPro" id="IPR006311">
    <property type="entry name" value="TAT_signal"/>
</dbReference>
<evidence type="ECO:0000259" key="6">
    <source>
        <dbReference type="Pfam" id="PF04349"/>
    </source>
</evidence>
<dbReference type="SUPFAM" id="SSF74650">
    <property type="entry name" value="Galactose mutarotase-like"/>
    <property type="match status" value="1"/>
</dbReference>
<dbReference type="Pfam" id="PF04349">
    <property type="entry name" value="MdoG"/>
    <property type="match status" value="1"/>
</dbReference>
<dbReference type="InterPro" id="IPR014718">
    <property type="entry name" value="GH-type_carb-bd"/>
</dbReference>
<dbReference type="eggNOG" id="COG3131">
    <property type="taxonomic scope" value="Bacteria"/>
</dbReference>
<evidence type="ECO:0000256" key="5">
    <source>
        <dbReference type="ARBA" id="ARBA00022764"/>
    </source>
</evidence>
<evidence type="ECO:0000256" key="1">
    <source>
        <dbReference type="ARBA" id="ARBA00004418"/>
    </source>
</evidence>
<dbReference type="GO" id="GO:0030246">
    <property type="term" value="F:carbohydrate binding"/>
    <property type="evidence" value="ECO:0007669"/>
    <property type="project" value="InterPro"/>
</dbReference>
<protein>
    <submittedName>
        <fullName evidence="7">Glucan biosynthesis protein D</fullName>
    </submittedName>
</protein>
<feature type="domain" description="Glucan biosynthesis periplasmic MdoG C-terminal" evidence="6">
    <location>
        <begin position="43"/>
        <end position="515"/>
    </location>
</feature>
<reference evidence="7 8" key="1">
    <citation type="journal article" date="2012" name="J. Bacteriol.">
        <title>Genome Sequence of Nitratireductor indicus Type Strain C115.</title>
        <authorList>
            <person name="Lai Q."/>
            <person name="Li G."/>
            <person name="Yu Z."/>
            <person name="Shao Z."/>
        </authorList>
    </citation>
    <scope>NUCLEOTIDE SEQUENCE [LARGE SCALE GENOMIC DNA]</scope>
    <source>
        <strain evidence="7 8">C115</strain>
    </source>
</reference>
<dbReference type="AlphaFoldDB" id="K2NW56"/>
<keyword evidence="8" id="KW-1185">Reference proteome</keyword>
<dbReference type="InterPro" id="IPR007444">
    <property type="entry name" value="Glucan_biosyn_MdoG_C"/>
</dbReference>
<dbReference type="GO" id="GO:0051274">
    <property type="term" value="P:beta-glucan biosynthetic process"/>
    <property type="evidence" value="ECO:0007669"/>
    <property type="project" value="TreeGrafter"/>
</dbReference>
<dbReference type="UniPathway" id="UPA00637"/>
<keyword evidence="4" id="KW-0732">Signal</keyword>
<evidence type="ECO:0000256" key="2">
    <source>
        <dbReference type="ARBA" id="ARBA00005001"/>
    </source>
</evidence>
<dbReference type="RefSeq" id="WP_009449760.1">
    <property type="nucleotide sequence ID" value="NZ_AMSI01000003.1"/>
</dbReference>
<evidence type="ECO:0000256" key="3">
    <source>
        <dbReference type="ARBA" id="ARBA00009284"/>
    </source>
</evidence>
<dbReference type="STRING" id="721133.SAMN05216176_101104"/>
<proteinExistence type="inferred from homology"/>
<gene>
    <name evidence="7" type="primary">mdoD</name>
    <name evidence="7" type="ORF">NA8A_05993</name>
</gene>
<name>K2NW56_9HYPH</name>
<comment type="similarity">
    <text evidence="3">Belongs to the OpgD/OpgG family.</text>
</comment>
<sequence length="523" mass="58260">MTDTPTRRTVLATGFAAGVLSMLPGVAGAASEGSVRLGKPEPFSFDELKRMAEELAAAPFEPPVIGDSDVLEKIDYDRHNQIAYRADRTLWRNEPEGPAVRFFHPGRYFKEPVEISVVEDGVARRIEFSEDYFDMPAEHPARSLKKAGVAGFRVMNADQKNDWMAFLGGTYFRTSGPFDQFGLSARGLVVDAAANGKPEEFPRFTRFWLERPGDGGIVIHALMDGPSVTGAYRIESRRESGVIQDVRASIMLRKNVERLGIAPLTSMFWYAENNREAAHDWRPEIHDSDGLEIWTGAGERIWRPLANPPQVCVNAFADSDPKGFGLMQRDRDFENYQDDGVFYEKRASLWVEPLDGWGEGAVELLEIPTDDEIHDNIGAFWVPTGKALAGSRHDMHYRLHWVADTPGRDQDTARVVATRTGLGGVPGQPRPQGVTKFSIDLEGASLAGLDRESGVEAVVEAQRGRIDNVAAYPVVGTKKWRVLFDVKADGGEAVDLRMFLRREGDALSETWVYQFFPPQDRQS</sequence>
<keyword evidence="5" id="KW-0574">Periplasm</keyword>
<dbReference type="PROSITE" id="PS51318">
    <property type="entry name" value="TAT"/>
    <property type="match status" value="1"/>
</dbReference>
<dbReference type="PANTHER" id="PTHR30504">
    <property type="entry name" value="GLUCANS BIOSYNTHESIS PROTEIN"/>
    <property type="match status" value="1"/>
</dbReference>
<dbReference type="PATRIC" id="fig|1231190.3.peg.1260"/>
<comment type="pathway">
    <text evidence="2">Glycan metabolism; osmoregulated periplasmic glucan (OPG) biosynthesis.</text>
</comment>
<dbReference type="InterPro" id="IPR013783">
    <property type="entry name" value="Ig-like_fold"/>
</dbReference>
<dbReference type="SUPFAM" id="SSF81296">
    <property type="entry name" value="E set domains"/>
    <property type="match status" value="1"/>
</dbReference>
<dbReference type="PIRSF" id="PIRSF006281">
    <property type="entry name" value="MdoG"/>
    <property type="match status" value="1"/>
</dbReference>
<dbReference type="InterPro" id="IPR014438">
    <property type="entry name" value="Glucan_biosyn_MdoG/MdoD"/>
</dbReference>
<comment type="subcellular location">
    <subcellularLocation>
        <location evidence="1">Periplasm</location>
    </subcellularLocation>
</comment>
<accession>K2NW56</accession>
<dbReference type="Gene3D" id="2.60.40.10">
    <property type="entry name" value="Immunoglobulins"/>
    <property type="match status" value="1"/>
</dbReference>
<dbReference type="Proteomes" id="UP000007374">
    <property type="component" value="Unassembled WGS sequence"/>
</dbReference>
<dbReference type="Gene3D" id="2.70.98.10">
    <property type="match status" value="1"/>
</dbReference>
<organism evidence="7 8">
    <name type="scientific">Nitratireductor indicus C115</name>
    <dbReference type="NCBI Taxonomy" id="1231190"/>
    <lineage>
        <taxon>Bacteria</taxon>
        <taxon>Pseudomonadati</taxon>
        <taxon>Pseudomonadota</taxon>
        <taxon>Alphaproteobacteria</taxon>
        <taxon>Hyphomicrobiales</taxon>
        <taxon>Phyllobacteriaceae</taxon>
        <taxon>Nitratireductor</taxon>
    </lineage>
</organism>
<dbReference type="GO" id="GO:0003824">
    <property type="term" value="F:catalytic activity"/>
    <property type="evidence" value="ECO:0007669"/>
    <property type="project" value="InterPro"/>
</dbReference>
<dbReference type="EMBL" id="AMSI01000003">
    <property type="protein sequence ID" value="EKF43560.1"/>
    <property type="molecule type" value="Genomic_DNA"/>
</dbReference>
<evidence type="ECO:0000256" key="4">
    <source>
        <dbReference type="ARBA" id="ARBA00022729"/>
    </source>
</evidence>
<dbReference type="PANTHER" id="PTHR30504:SF3">
    <property type="entry name" value="GLUCANS BIOSYNTHESIS PROTEIN D"/>
    <property type="match status" value="1"/>
</dbReference>
<dbReference type="InterPro" id="IPR011013">
    <property type="entry name" value="Gal_mutarotase_sf_dom"/>
</dbReference>
<evidence type="ECO:0000313" key="7">
    <source>
        <dbReference type="EMBL" id="EKF43560.1"/>
    </source>
</evidence>
<dbReference type="GO" id="GO:0030288">
    <property type="term" value="C:outer membrane-bounded periplasmic space"/>
    <property type="evidence" value="ECO:0007669"/>
    <property type="project" value="TreeGrafter"/>
</dbReference>
<dbReference type="InterPro" id="IPR014756">
    <property type="entry name" value="Ig_E-set"/>
</dbReference>
<evidence type="ECO:0000313" key="8">
    <source>
        <dbReference type="Proteomes" id="UP000007374"/>
    </source>
</evidence>